<dbReference type="GeneID" id="108920043"/>
<dbReference type="PROSITE" id="PS50240">
    <property type="entry name" value="TRYPSIN_DOM"/>
    <property type="match status" value="1"/>
</dbReference>
<dbReference type="PANTHER" id="PTHR24271">
    <property type="entry name" value="KALLIKREIN-RELATED"/>
    <property type="match status" value="1"/>
</dbReference>
<dbReference type="InterPro" id="IPR033116">
    <property type="entry name" value="TRYPSIN_SER"/>
</dbReference>
<evidence type="ECO:0000313" key="9">
    <source>
        <dbReference type="Proteomes" id="UP000694397"/>
    </source>
</evidence>
<accession>A0A8C9RG24</accession>
<dbReference type="KEGG" id="sfm:108920043"/>
<dbReference type="SUPFAM" id="SSF50494">
    <property type="entry name" value="Trypsin-like serine proteases"/>
    <property type="match status" value="1"/>
</dbReference>
<sequence length="252" mass="28165">MHSSLSLLCLLLLPPLPHTGASDQGIIGGKNAKSHSRPYMASLQDSLGTHFCGGFLIREDFVFTAAHCLKENEKIHVVLGTNNIKRNSKSRQKIKVKKCYPHPEHSKNKYDFDVMLCKLERNATLNKDVKVIELPNKGEKVPDETQCLACGWGQSKPKTSAMKNLQEVFLKIQNSKQCAKYWTSYFVPERMLCTHFNGKKGICQGDSGGPLVCMNKAHGIAAFTATPCSEIYPNVFMKTSAFVPWIKDTMKK</sequence>
<feature type="chain" id="PRO_5034360245" description="trypsin" evidence="6">
    <location>
        <begin position="22"/>
        <end position="252"/>
    </location>
</feature>
<dbReference type="PRINTS" id="PR00722">
    <property type="entry name" value="CHYMOTRYPSIN"/>
</dbReference>
<comment type="catalytic activity">
    <reaction evidence="4">
        <text>Preferential cleavage: Arg-|-Xaa, Lys-|-Xaa.</text>
        <dbReference type="EC" id="3.4.21.4"/>
    </reaction>
</comment>
<keyword evidence="9" id="KW-1185">Reference proteome</keyword>
<dbReference type="CDD" id="cd00190">
    <property type="entry name" value="Tryp_SPc"/>
    <property type="match status" value="1"/>
</dbReference>
<dbReference type="Pfam" id="PF00089">
    <property type="entry name" value="Trypsin"/>
    <property type="match status" value="1"/>
</dbReference>
<organism evidence="8 9">
    <name type="scientific">Scleropages formosus</name>
    <name type="common">Asian bonytongue</name>
    <name type="synonym">Osteoglossum formosum</name>
    <dbReference type="NCBI Taxonomy" id="113540"/>
    <lineage>
        <taxon>Eukaryota</taxon>
        <taxon>Metazoa</taxon>
        <taxon>Chordata</taxon>
        <taxon>Craniata</taxon>
        <taxon>Vertebrata</taxon>
        <taxon>Euteleostomi</taxon>
        <taxon>Actinopterygii</taxon>
        <taxon>Neopterygii</taxon>
        <taxon>Teleostei</taxon>
        <taxon>Osteoglossocephala</taxon>
        <taxon>Osteoglossomorpha</taxon>
        <taxon>Osteoglossiformes</taxon>
        <taxon>Osteoglossidae</taxon>
        <taxon>Scleropages</taxon>
    </lineage>
</organism>
<evidence type="ECO:0000256" key="6">
    <source>
        <dbReference type="SAM" id="SignalP"/>
    </source>
</evidence>
<keyword evidence="3" id="KW-1015">Disulfide bond</keyword>
<reference evidence="8" key="2">
    <citation type="submission" date="2025-08" db="UniProtKB">
        <authorList>
            <consortium name="Ensembl"/>
        </authorList>
    </citation>
    <scope>IDENTIFICATION</scope>
</reference>
<feature type="domain" description="Peptidase S1" evidence="7">
    <location>
        <begin position="26"/>
        <end position="251"/>
    </location>
</feature>
<dbReference type="EC" id="3.4.21.4" evidence="5"/>
<feature type="signal peptide" evidence="6">
    <location>
        <begin position="1"/>
        <end position="21"/>
    </location>
</feature>
<comment type="subcellular location">
    <subcellularLocation>
        <location evidence="1">Secreted</location>
        <location evidence="1">Extracellular space</location>
    </subcellularLocation>
</comment>
<dbReference type="InterPro" id="IPR043504">
    <property type="entry name" value="Peptidase_S1_PA_chymotrypsin"/>
</dbReference>
<evidence type="ECO:0000256" key="5">
    <source>
        <dbReference type="ARBA" id="ARBA00038868"/>
    </source>
</evidence>
<dbReference type="PROSITE" id="PS00135">
    <property type="entry name" value="TRYPSIN_SER"/>
    <property type="match status" value="1"/>
</dbReference>
<evidence type="ECO:0000313" key="8">
    <source>
        <dbReference type="Ensembl" id="ENSSFOP00015018249.2"/>
    </source>
</evidence>
<evidence type="ECO:0000256" key="3">
    <source>
        <dbReference type="ARBA" id="ARBA00023157"/>
    </source>
</evidence>
<gene>
    <name evidence="8" type="primary">LOC108920043</name>
</gene>
<reference evidence="8 9" key="1">
    <citation type="submission" date="2019-04" db="EMBL/GenBank/DDBJ databases">
        <authorList>
            <consortium name="Wellcome Sanger Institute Data Sharing"/>
        </authorList>
    </citation>
    <scope>NUCLEOTIDE SEQUENCE [LARGE SCALE GENOMIC DNA]</scope>
</reference>
<keyword evidence="6" id="KW-0732">Signal</keyword>
<dbReference type="FunFam" id="2.40.10.10:FF:000005">
    <property type="entry name" value="Serine protease 37"/>
    <property type="match status" value="1"/>
</dbReference>
<dbReference type="Gene3D" id="2.40.10.10">
    <property type="entry name" value="Trypsin-like serine proteases"/>
    <property type="match status" value="1"/>
</dbReference>
<dbReference type="GeneTree" id="ENSGT00910000144271"/>
<dbReference type="InterPro" id="IPR009003">
    <property type="entry name" value="Peptidase_S1_PA"/>
</dbReference>
<evidence type="ECO:0000259" key="7">
    <source>
        <dbReference type="PROSITE" id="PS50240"/>
    </source>
</evidence>
<dbReference type="InterPro" id="IPR001254">
    <property type="entry name" value="Trypsin_dom"/>
</dbReference>
<dbReference type="PANTHER" id="PTHR24271:SF80">
    <property type="entry name" value="GRANZYME 3, TANDEM DUPLICATE 1-RELATED"/>
    <property type="match status" value="1"/>
</dbReference>
<evidence type="ECO:0000256" key="1">
    <source>
        <dbReference type="ARBA" id="ARBA00004239"/>
    </source>
</evidence>
<evidence type="ECO:0000256" key="2">
    <source>
        <dbReference type="ARBA" id="ARBA00023145"/>
    </source>
</evidence>
<dbReference type="OrthoDB" id="5565075at2759"/>
<dbReference type="Ensembl" id="ENSSFOT00015018459.2">
    <property type="protein sequence ID" value="ENSSFOP00015018249.2"/>
    <property type="gene ID" value="ENSSFOG00015011725.2"/>
</dbReference>
<dbReference type="GO" id="GO:0006508">
    <property type="term" value="P:proteolysis"/>
    <property type="evidence" value="ECO:0007669"/>
    <property type="project" value="InterPro"/>
</dbReference>
<proteinExistence type="predicted"/>
<dbReference type="AlphaFoldDB" id="A0A8C9RG24"/>
<evidence type="ECO:0000256" key="4">
    <source>
        <dbReference type="ARBA" id="ARBA00036320"/>
    </source>
</evidence>
<dbReference type="Proteomes" id="UP000694397">
    <property type="component" value="Chromosome 14"/>
</dbReference>
<dbReference type="InterPro" id="IPR001314">
    <property type="entry name" value="Peptidase_S1A"/>
</dbReference>
<protein>
    <recommendedName>
        <fullName evidence="5">trypsin</fullName>
        <ecNumber evidence="5">3.4.21.4</ecNumber>
    </recommendedName>
</protein>
<dbReference type="SMART" id="SM00020">
    <property type="entry name" value="Tryp_SPc"/>
    <property type="match status" value="1"/>
</dbReference>
<reference evidence="8" key="3">
    <citation type="submission" date="2025-09" db="UniProtKB">
        <authorList>
            <consortium name="Ensembl"/>
        </authorList>
    </citation>
    <scope>IDENTIFICATION</scope>
</reference>
<name>A0A8C9RG24_SCLFO</name>
<dbReference type="RefSeq" id="XP_018584013.2">
    <property type="nucleotide sequence ID" value="XM_018728497.2"/>
</dbReference>
<dbReference type="GO" id="GO:0004252">
    <property type="term" value="F:serine-type endopeptidase activity"/>
    <property type="evidence" value="ECO:0007669"/>
    <property type="project" value="UniProtKB-EC"/>
</dbReference>
<dbReference type="GO" id="GO:0005576">
    <property type="term" value="C:extracellular region"/>
    <property type="evidence" value="ECO:0007669"/>
    <property type="project" value="UniProtKB-SubCell"/>
</dbReference>
<keyword evidence="2" id="KW-0865">Zymogen</keyword>